<evidence type="ECO:0000313" key="1">
    <source>
        <dbReference type="EMBL" id="KAH6641598.1"/>
    </source>
</evidence>
<reference evidence="1 2" key="1">
    <citation type="journal article" date="2021" name="Nat. Commun.">
        <title>Genetic determinants of endophytism in the Arabidopsis root mycobiome.</title>
        <authorList>
            <person name="Mesny F."/>
            <person name="Miyauchi S."/>
            <person name="Thiergart T."/>
            <person name="Pickel B."/>
            <person name="Atanasova L."/>
            <person name="Karlsson M."/>
            <person name="Huettel B."/>
            <person name="Barry K.W."/>
            <person name="Haridas S."/>
            <person name="Chen C."/>
            <person name="Bauer D."/>
            <person name="Andreopoulos W."/>
            <person name="Pangilinan J."/>
            <person name="LaButti K."/>
            <person name="Riley R."/>
            <person name="Lipzen A."/>
            <person name="Clum A."/>
            <person name="Drula E."/>
            <person name="Henrissat B."/>
            <person name="Kohler A."/>
            <person name="Grigoriev I.V."/>
            <person name="Martin F.M."/>
            <person name="Hacquard S."/>
        </authorList>
    </citation>
    <scope>NUCLEOTIDE SEQUENCE [LARGE SCALE GENOMIC DNA]</scope>
    <source>
        <strain evidence="1 2">MPI-SDFR-AT-0079</strain>
    </source>
</reference>
<organism evidence="1 2">
    <name type="scientific">Chaetomium tenue</name>
    <dbReference type="NCBI Taxonomy" id="1854479"/>
    <lineage>
        <taxon>Eukaryota</taxon>
        <taxon>Fungi</taxon>
        <taxon>Dikarya</taxon>
        <taxon>Ascomycota</taxon>
        <taxon>Pezizomycotina</taxon>
        <taxon>Sordariomycetes</taxon>
        <taxon>Sordariomycetidae</taxon>
        <taxon>Sordariales</taxon>
        <taxon>Chaetomiaceae</taxon>
        <taxon>Chaetomium</taxon>
    </lineage>
</organism>
<dbReference type="EMBL" id="JAGIZQ010000002">
    <property type="protein sequence ID" value="KAH6641598.1"/>
    <property type="molecule type" value="Genomic_DNA"/>
</dbReference>
<accession>A0ACB7PKK9</accession>
<protein>
    <submittedName>
        <fullName evidence="1">Uncharacterized protein</fullName>
    </submittedName>
</protein>
<proteinExistence type="predicted"/>
<evidence type="ECO:0000313" key="2">
    <source>
        <dbReference type="Proteomes" id="UP000724584"/>
    </source>
</evidence>
<dbReference type="Proteomes" id="UP000724584">
    <property type="component" value="Unassembled WGS sequence"/>
</dbReference>
<comment type="caution">
    <text evidence="1">The sequence shown here is derived from an EMBL/GenBank/DDBJ whole genome shotgun (WGS) entry which is preliminary data.</text>
</comment>
<gene>
    <name evidence="1" type="ORF">F5144DRAFT_528178</name>
</gene>
<name>A0ACB7PKK9_9PEZI</name>
<keyword evidence="2" id="KW-1185">Reference proteome</keyword>
<sequence>MATTDGDGAANLVSLSGTPIAQLNPDLPNQASRAVRGEVTITWPYNSVTKKLAFLIAEPDVRLRRAKGQIRIELQGPSAKAASESGLGAGDELLFSLDGAEWSKDASPGRIPGARVEWQLQFNQKLTLQVCILHISIDSPTAEQTDDLMAEARRIATPEPEPTLSENPATVRKISEFTANEYPSPAFVKRARLSYGALFEGGFDIFEEDGGVKGRGRKRTRFGRDSSAWRYSSQSPSPERDTSVSDAMDEDHLGDATPGSLPKPQMADEGCQTVEVETETSDATLPRWEKTPAPPETPTPLSRKPSAAPTQKQHTPIREVTPVAHIPQEEPVPVVPQQNIAVPSDESASTIESAPTTEPDRHSPWPPVDRGGPQGQPSTTVPLPNLPAASNAETVPDALFGSRSFASSFSSFGAGAPAQVESSLSLADQPEPAPETGFHQQDPYPMAFLDNTPVLQTHSEMDTYTNAADEEQMVVQGENMSPEPPAVETFGEGQWEMSTQPPHYNSIEGGHFGTDALEEGSRVTAEQLSFQADIPPDRVPEGFTSYGHENVLDRHEEQPLQPALLPHDNQPLVENEDTNSNDEVGVEEDKDEDADFDEYAYGEQIEEGDYDQRNYDKPSDDEDDLSEEDEEVELETEERYGNEEVYDDEDGEGEEWDEEEEEDYESGEEDYEEEDDDDVSRYQPRRPAAPAPSGEPVVISLLSDSEDEDEPVPEPKQPALAPQTAHAPAPPASSEASFSPKREDTPSVLESVETSDAEEEQVPNAVFGQTDVVDFATRNVNILQHPRAPLAELAARAETSQFTAQFPGSFGVSSARDESYVPQPQPMSSEEGPSGLPFVSLPKPPPAPSETSSEGLFVSQLRSRSPDAEDEHADADSVNEPEQPTEGSADGDMDPELEEASAQDESSDVELEEKEGEEEEEEEVEEVAARTAQVQTEDTSLPDADDASFSSQVEMPEDVEAVTSPTKRQDDDASLSDADNMSFSSQVEMPEEDEAATGATKPKDDDASLPDADNLSISSQVEEDKAATWATDSQDDDTVLPDAHDLSFSSQIEMPEEFGESESEYMSVDDNAPSNVAVTANVVTAALEVEEVEQVEEVAVSEKGNASLFEEDVDMVDAGSSQVDSASLKEVASSPLRESLDEAAAVPSLVVTEVTPEAVTSAVADGLLPDAQSSTQQEQQVPSSVLADRELAAAGSLQQMADDVTPSTFGFQTQVDFAVPKVPESSQEPPASSPVDYVVTPPVESQPETSKGFATNNEVINAAEDVDASVAETATKAQTSDTLHADPPAELSSVAPMDGAHDPPAEDERKQLVETEESQETPESLETAQQPPSTPIDELEDETMILEQLTQEQQQSFESEAAEYQMRSRSPTPDLSVRLARQAVASKRHKKAAEPVRTSPRLTRARSSSLRSNGTNGTNVTPEKDKPKEEDPSVSLARAALASPSKRAVEAETKAKVETDGPAPTTSTTTTTATALKADLTKRLRTELPECVPLKSLRTHLDKFPNIIAVVTTSPPTQPARAKGGPREYFMSFHVTDPSAAPNAVVEVHLYRPHKDSLPVVRPGDVVLLQRFQVKAISKKGWGLRTGAESAWAVWEGGRRGIDGDGNGDGVGDGEGSLVPAPQIKGPPVEDWEGYVGYVRTLREWFGLVMADAAARGKLERADRKLIEAK</sequence>